<feature type="non-terminal residue" evidence="2">
    <location>
        <position position="1"/>
    </location>
</feature>
<gene>
    <name evidence="2" type="ORF">OE88DRAFT_1636185</name>
</gene>
<dbReference type="EMBL" id="ML213523">
    <property type="protein sequence ID" value="TFK47648.1"/>
    <property type="molecule type" value="Genomic_DNA"/>
</dbReference>
<dbReference type="SUPFAM" id="SSF56112">
    <property type="entry name" value="Protein kinase-like (PK-like)"/>
    <property type="match status" value="1"/>
</dbReference>
<evidence type="ECO:0000313" key="2">
    <source>
        <dbReference type="EMBL" id="TFK47648.1"/>
    </source>
</evidence>
<evidence type="ECO:0000259" key="1">
    <source>
        <dbReference type="PROSITE" id="PS50011"/>
    </source>
</evidence>
<dbReference type="STRING" id="5364.A0A5C3MV34"/>
<dbReference type="GO" id="GO:0005524">
    <property type="term" value="F:ATP binding"/>
    <property type="evidence" value="ECO:0007669"/>
    <property type="project" value="InterPro"/>
</dbReference>
<keyword evidence="2" id="KW-0418">Kinase</keyword>
<dbReference type="InterPro" id="IPR051681">
    <property type="entry name" value="Ser/Thr_Kinases-Pseudokinases"/>
</dbReference>
<evidence type="ECO:0000313" key="3">
    <source>
        <dbReference type="Proteomes" id="UP000305948"/>
    </source>
</evidence>
<dbReference type="AlphaFoldDB" id="A0A5C3MV34"/>
<dbReference type="InterPro" id="IPR000719">
    <property type="entry name" value="Prot_kinase_dom"/>
</dbReference>
<dbReference type="Pfam" id="PF00069">
    <property type="entry name" value="Pkinase"/>
    <property type="match status" value="1"/>
</dbReference>
<keyword evidence="3" id="KW-1185">Reference proteome</keyword>
<dbReference type="PANTHER" id="PTHR44329">
    <property type="entry name" value="SERINE/THREONINE-PROTEIN KINASE TNNI3K-RELATED"/>
    <property type="match status" value="1"/>
</dbReference>
<proteinExistence type="predicted"/>
<sequence length="159" mass="17468">GVCYLHHCQVVHRDLHAVNILVDEDGHVAIADFGLADILDDRTESSSHSGSVRWMAPELLNPGLSPCGCFQRTSASDMYSLACIFLELFTLHALFMEVSAEAGVVMWVLKGVRPSFPSLGDCGGRVISASLWHVMESCWARLPGMRPTADTLRTRLLEL</sequence>
<organism evidence="2 3">
    <name type="scientific">Heliocybe sulcata</name>
    <dbReference type="NCBI Taxonomy" id="5364"/>
    <lineage>
        <taxon>Eukaryota</taxon>
        <taxon>Fungi</taxon>
        <taxon>Dikarya</taxon>
        <taxon>Basidiomycota</taxon>
        <taxon>Agaricomycotina</taxon>
        <taxon>Agaricomycetes</taxon>
        <taxon>Gloeophyllales</taxon>
        <taxon>Gloeophyllaceae</taxon>
        <taxon>Heliocybe</taxon>
    </lineage>
</organism>
<accession>A0A5C3MV34</accession>
<dbReference type="GO" id="GO:0004674">
    <property type="term" value="F:protein serine/threonine kinase activity"/>
    <property type="evidence" value="ECO:0007669"/>
    <property type="project" value="TreeGrafter"/>
</dbReference>
<keyword evidence="2" id="KW-0808">Transferase</keyword>
<dbReference type="Gene3D" id="1.10.510.10">
    <property type="entry name" value="Transferase(Phosphotransferase) domain 1"/>
    <property type="match status" value="1"/>
</dbReference>
<dbReference type="InterPro" id="IPR011009">
    <property type="entry name" value="Kinase-like_dom_sf"/>
</dbReference>
<reference evidence="2 3" key="1">
    <citation type="journal article" date="2019" name="Nat. Ecol. Evol.">
        <title>Megaphylogeny resolves global patterns of mushroom evolution.</title>
        <authorList>
            <person name="Varga T."/>
            <person name="Krizsan K."/>
            <person name="Foldi C."/>
            <person name="Dima B."/>
            <person name="Sanchez-Garcia M."/>
            <person name="Sanchez-Ramirez S."/>
            <person name="Szollosi G.J."/>
            <person name="Szarkandi J.G."/>
            <person name="Papp V."/>
            <person name="Albert L."/>
            <person name="Andreopoulos W."/>
            <person name="Angelini C."/>
            <person name="Antonin V."/>
            <person name="Barry K.W."/>
            <person name="Bougher N.L."/>
            <person name="Buchanan P."/>
            <person name="Buyck B."/>
            <person name="Bense V."/>
            <person name="Catcheside P."/>
            <person name="Chovatia M."/>
            <person name="Cooper J."/>
            <person name="Damon W."/>
            <person name="Desjardin D."/>
            <person name="Finy P."/>
            <person name="Geml J."/>
            <person name="Haridas S."/>
            <person name="Hughes K."/>
            <person name="Justo A."/>
            <person name="Karasinski D."/>
            <person name="Kautmanova I."/>
            <person name="Kiss B."/>
            <person name="Kocsube S."/>
            <person name="Kotiranta H."/>
            <person name="LaButti K.M."/>
            <person name="Lechner B.E."/>
            <person name="Liimatainen K."/>
            <person name="Lipzen A."/>
            <person name="Lukacs Z."/>
            <person name="Mihaltcheva S."/>
            <person name="Morgado L.N."/>
            <person name="Niskanen T."/>
            <person name="Noordeloos M.E."/>
            <person name="Ohm R.A."/>
            <person name="Ortiz-Santana B."/>
            <person name="Ovrebo C."/>
            <person name="Racz N."/>
            <person name="Riley R."/>
            <person name="Savchenko A."/>
            <person name="Shiryaev A."/>
            <person name="Soop K."/>
            <person name="Spirin V."/>
            <person name="Szebenyi C."/>
            <person name="Tomsovsky M."/>
            <person name="Tulloss R.E."/>
            <person name="Uehling J."/>
            <person name="Grigoriev I.V."/>
            <person name="Vagvolgyi C."/>
            <person name="Papp T."/>
            <person name="Martin F.M."/>
            <person name="Miettinen O."/>
            <person name="Hibbett D.S."/>
            <person name="Nagy L.G."/>
        </authorList>
    </citation>
    <scope>NUCLEOTIDE SEQUENCE [LARGE SCALE GENOMIC DNA]</scope>
    <source>
        <strain evidence="2 3">OMC1185</strain>
    </source>
</reference>
<dbReference type="OrthoDB" id="5966500at2759"/>
<protein>
    <submittedName>
        <fullName evidence="2">Kinase-like protein</fullName>
    </submittedName>
</protein>
<feature type="domain" description="Protein kinase" evidence="1">
    <location>
        <begin position="1"/>
        <end position="157"/>
    </location>
</feature>
<dbReference type="Proteomes" id="UP000305948">
    <property type="component" value="Unassembled WGS sequence"/>
</dbReference>
<name>A0A5C3MV34_9AGAM</name>
<dbReference type="PROSITE" id="PS50011">
    <property type="entry name" value="PROTEIN_KINASE_DOM"/>
    <property type="match status" value="1"/>
</dbReference>